<evidence type="ECO:0008006" key="7">
    <source>
        <dbReference type="Google" id="ProtNLM"/>
    </source>
</evidence>
<dbReference type="HOGENOM" id="CLU_006937_8_1_1"/>
<evidence type="ECO:0000256" key="4">
    <source>
        <dbReference type="ARBA" id="ARBA00023002"/>
    </source>
</evidence>
<evidence type="ECO:0000313" key="5">
    <source>
        <dbReference type="EMBL" id="KIW16243.1"/>
    </source>
</evidence>
<accession>A0A0D2BB55</accession>
<keyword evidence="3" id="KW-0521">NADP</keyword>
<dbReference type="PRINTS" id="PR00411">
    <property type="entry name" value="PNDRDTASEI"/>
</dbReference>
<keyword evidence="6" id="KW-1185">Reference proteome</keyword>
<dbReference type="PANTHER" id="PTHR43098:SF5">
    <property type="entry name" value="DUAL-FUNCTIONAL MONOOXYGENASE_METHYLTRANSFERASE PSOF"/>
    <property type="match status" value="1"/>
</dbReference>
<reference evidence="5 6" key="1">
    <citation type="submission" date="2015-01" db="EMBL/GenBank/DDBJ databases">
        <title>The Genome Sequence of Exophiala spinifera CBS89968.</title>
        <authorList>
            <consortium name="The Broad Institute Genomics Platform"/>
            <person name="Cuomo C."/>
            <person name="de Hoog S."/>
            <person name="Gorbushina A."/>
            <person name="Stielow B."/>
            <person name="Teixiera M."/>
            <person name="Abouelleil A."/>
            <person name="Chapman S.B."/>
            <person name="Priest M."/>
            <person name="Young S.K."/>
            <person name="Wortman J."/>
            <person name="Nusbaum C."/>
            <person name="Birren B."/>
        </authorList>
    </citation>
    <scope>NUCLEOTIDE SEQUENCE [LARGE SCALE GENOMIC DNA]</scope>
    <source>
        <strain evidence="5 6">CBS 89968</strain>
    </source>
</reference>
<evidence type="ECO:0000256" key="3">
    <source>
        <dbReference type="ARBA" id="ARBA00022857"/>
    </source>
</evidence>
<proteinExistence type="predicted"/>
<name>A0A0D2BB55_9EURO</name>
<dbReference type="GO" id="GO:0050660">
    <property type="term" value="F:flavin adenine dinucleotide binding"/>
    <property type="evidence" value="ECO:0007669"/>
    <property type="project" value="InterPro"/>
</dbReference>
<dbReference type="Proteomes" id="UP000053328">
    <property type="component" value="Unassembled WGS sequence"/>
</dbReference>
<gene>
    <name evidence="5" type="ORF">PV08_06294</name>
</gene>
<dbReference type="SUPFAM" id="SSF51905">
    <property type="entry name" value="FAD/NAD(P)-binding domain"/>
    <property type="match status" value="2"/>
</dbReference>
<protein>
    <recommendedName>
        <fullName evidence="7">FAD/NAD(P)-binding domain-containing protein</fullName>
    </recommendedName>
</protein>
<evidence type="ECO:0000313" key="6">
    <source>
        <dbReference type="Proteomes" id="UP000053328"/>
    </source>
</evidence>
<dbReference type="InterPro" id="IPR020946">
    <property type="entry name" value="Flavin_mOase-like"/>
</dbReference>
<dbReference type="InterPro" id="IPR050775">
    <property type="entry name" value="FAD-binding_Monooxygenases"/>
</dbReference>
<keyword evidence="2" id="KW-0274">FAD</keyword>
<dbReference type="Pfam" id="PF00743">
    <property type="entry name" value="FMO-like"/>
    <property type="match status" value="1"/>
</dbReference>
<dbReference type="GO" id="GO:0050661">
    <property type="term" value="F:NADP binding"/>
    <property type="evidence" value="ECO:0007669"/>
    <property type="project" value="InterPro"/>
</dbReference>
<dbReference type="PANTHER" id="PTHR43098">
    <property type="entry name" value="L-ORNITHINE N(5)-MONOOXYGENASE-RELATED"/>
    <property type="match status" value="1"/>
</dbReference>
<dbReference type="OrthoDB" id="66881at2759"/>
<evidence type="ECO:0000256" key="2">
    <source>
        <dbReference type="ARBA" id="ARBA00022827"/>
    </source>
</evidence>
<keyword evidence="1" id="KW-0285">Flavoprotein</keyword>
<keyword evidence="4" id="KW-0560">Oxidoreductase</keyword>
<dbReference type="RefSeq" id="XP_016236459.1">
    <property type="nucleotide sequence ID" value="XM_016380632.1"/>
</dbReference>
<organism evidence="5 6">
    <name type="scientific">Exophiala spinifera</name>
    <dbReference type="NCBI Taxonomy" id="91928"/>
    <lineage>
        <taxon>Eukaryota</taxon>
        <taxon>Fungi</taxon>
        <taxon>Dikarya</taxon>
        <taxon>Ascomycota</taxon>
        <taxon>Pezizomycotina</taxon>
        <taxon>Eurotiomycetes</taxon>
        <taxon>Chaetothyriomycetidae</taxon>
        <taxon>Chaetothyriales</taxon>
        <taxon>Herpotrichiellaceae</taxon>
        <taxon>Exophiala</taxon>
    </lineage>
</organism>
<dbReference type="STRING" id="91928.A0A0D2BB55"/>
<dbReference type="VEuPathDB" id="FungiDB:PV08_06294"/>
<sequence length="551" mass="62432">MDLEDDEEKEMQHGTVESPETRLDALVVGSGFAGIYACYSLSKLGLRFACVDNAGDVGGTWYWNRYPGAMSDTHSHIYRFSFDEEDYQNYPFTHNYVNQAEILAYLRHVVDRHDLRKYMQFNTELRSAVFNEETNTWRAIMHTGQTFVVRYFVSAMGLLSQPIYPDIAGLHDFKGTVVHTAAWKDDLDLRGKRVALIGNGSTGVQVTTKIAAQVASLTCFVRHPQYVVPAGYREFPLKQRQDINSNYSEFWNKVRRSAVGFGFPESTQSFASATPEERELVFEKLWSDGNGFWFLLGGFNDITTNLEANEFAAEFVRRKIRNIIQDPDKARVLTPNDYYARRPICGNFYYEQFNRDNVRVVDLKENPITAVTERGITVSGSVEYEFGTIILATGFDALDGNYTRLHISGRHNKSIKEHWSKNVTSFCGVMLSGFPNMFMILGPQSPFANNPPVIESQVDLIMAVIKRSEALRNDSGYAGVVETTLEAELEWAQRCEDAVGDSLFKKTSSWIFGGNVPGKVFATRFFFAGLGMYREFVESSIKQGWRGIGFT</sequence>
<dbReference type="GO" id="GO:0004499">
    <property type="term" value="F:N,N-dimethylaniline monooxygenase activity"/>
    <property type="evidence" value="ECO:0007669"/>
    <property type="project" value="InterPro"/>
</dbReference>
<dbReference type="AlphaFoldDB" id="A0A0D2BB55"/>
<evidence type="ECO:0000256" key="1">
    <source>
        <dbReference type="ARBA" id="ARBA00022630"/>
    </source>
</evidence>
<dbReference type="Gene3D" id="3.50.50.60">
    <property type="entry name" value="FAD/NAD(P)-binding domain"/>
    <property type="match status" value="2"/>
</dbReference>
<dbReference type="InterPro" id="IPR036188">
    <property type="entry name" value="FAD/NAD-bd_sf"/>
</dbReference>
<dbReference type="EMBL" id="KN847495">
    <property type="protein sequence ID" value="KIW16243.1"/>
    <property type="molecule type" value="Genomic_DNA"/>
</dbReference>
<dbReference type="GeneID" id="27333377"/>